<dbReference type="AlphaFoldDB" id="A0A4R9GK77"/>
<dbReference type="SUPFAM" id="SSF46689">
    <property type="entry name" value="Homeodomain-like"/>
    <property type="match status" value="1"/>
</dbReference>
<evidence type="ECO:0000256" key="3">
    <source>
        <dbReference type="ARBA" id="ARBA00023163"/>
    </source>
</evidence>
<dbReference type="GO" id="GO:0043565">
    <property type="term" value="F:sequence-specific DNA binding"/>
    <property type="evidence" value="ECO:0007669"/>
    <property type="project" value="InterPro"/>
</dbReference>
<feature type="transmembrane region" description="Helical" evidence="4">
    <location>
        <begin position="80"/>
        <end position="98"/>
    </location>
</feature>
<dbReference type="Proteomes" id="UP000298458">
    <property type="component" value="Unassembled WGS sequence"/>
</dbReference>
<reference evidence="6" key="1">
    <citation type="journal article" date="2019" name="PLoS Negl. Trop. Dis.">
        <title>Revisiting the worldwide diversity of Leptospira species in the environment.</title>
        <authorList>
            <person name="Vincent A.T."/>
            <person name="Schiettekatte O."/>
            <person name="Bourhy P."/>
            <person name="Veyrier F.J."/>
            <person name="Picardeau M."/>
        </authorList>
    </citation>
    <scope>NUCLEOTIDE SEQUENCE [LARGE SCALE GENOMIC DNA]</scope>
    <source>
        <strain evidence="6">SSW15</strain>
    </source>
</reference>
<feature type="transmembrane region" description="Helical" evidence="4">
    <location>
        <begin position="218"/>
        <end position="238"/>
    </location>
</feature>
<keyword evidence="4" id="KW-0812">Transmembrane</keyword>
<dbReference type="Gene3D" id="1.10.10.60">
    <property type="entry name" value="Homeodomain-like"/>
    <property type="match status" value="2"/>
</dbReference>
<accession>A0A4R9GK77</accession>
<feature type="transmembrane region" description="Helical" evidence="4">
    <location>
        <begin position="54"/>
        <end position="74"/>
    </location>
</feature>
<organism evidence="6 7">
    <name type="scientific">Leptospira fletcheri</name>
    <dbReference type="NCBI Taxonomy" id="2484981"/>
    <lineage>
        <taxon>Bacteria</taxon>
        <taxon>Pseudomonadati</taxon>
        <taxon>Spirochaetota</taxon>
        <taxon>Spirochaetia</taxon>
        <taxon>Leptospirales</taxon>
        <taxon>Leptospiraceae</taxon>
        <taxon>Leptospira</taxon>
    </lineage>
</organism>
<keyword evidence="4" id="KW-0472">Membrane</keyword>
<keyword evidence="2" id="KW-0238">DNA-binding</keyword>
<comment type="caution">
    <text evidence="6">The sequence shown here is derived from an EMBL/GenBank/DDBJ whole genome shotgun (WGS) entry which is preliminary data.</text>
</comment>
<evidence type="ECO:0000259" key="5">
    <source>
        <dbReference type="PROSITE" id="PS01124"/>
    </source>
</evidence>
<evidence type="ECO:0000313" key="7">
    <source>
        <dbReference type="Proteomes" id="UP000298458"/>
    </source>
</evidence>
<feature type="transmembrane region" description="Helical" evidence="4">
    <location>
        <begin position="157"/>
        <end position="173"/>
    </location>
</feature>
<name>A0A4R9GK77_9LEPT</name>
<sequence length="379" mass="42993">MQSLLSLSIPRFGSEYVSWALVSFAVFGTYLGFLLCVGQCVLERKSALNRLLSLLFLFLGILVGSGLAMVSGFYRVSPRFVLLHIPALGSIGPVLYGIHRIIRDSEVEESFFGLDKKHFFLPALFWVLYVAVCFSDSESLVHGFESFVFQSTSLDLVFYAPFAVLAGYILGLLKGIRILFKVAVLREEWTTRVLLYILLATIANHTVGALYLLGKNPLFLLVSADMMTLSLCISYLIGRKYPAYFQNLQQVARDTIRKYSRSLLQGMDLETLRENLRVAMEVDRLYRDEELSLAALAEEMALSSHQLSELINQEMGKNFSAFVNEYRIREACELLKKDKNRSILDIGYEVGFRSKTSFHRAFLKEIGLPPSEFREKETT</sequence>
<keyword evidence="4" id="KW-1133">Transmembrane helix</keyword>
<dbReference type="SMART" id="SM00342">
    <property type="entry name" value="HTH_ARAC"/>
    <property type="match status" value="1"/>
</dbReference>
<feature type="transmembrane region" description="Helical" evidence="4">
    <location>
        <begin position="119"/>
        <end position="137"/>
    </location>
</feature>
<dbReference type="EMBL" id="RQET01000004">
    <property type="protein sequence ID" value="TGK12523.1"/>
    <property type="molecule type" value="Genomic_DNA"/>
</dbReference>
<dbReference type="RefSeq" id="WP_135767921.1">
    <property type="nucleotide sequence ID" value="NZ_RQET01000004.1"/>
</dbReference>
<dbReference type="PANTHER" id="PTHR43280">
    <property type="entry name" value="ARAC-FAMILY TRANSCRIPTIONAL REGULATOR"/>
    <property type="match status" value="1"/>
</dbReference>
<feature type="domain" description="HTH araC/xylS-type" evidence="5">
    <location>
        <begin position="276"/>
        <end position="376"/>
    </location>
</feature>
<protein>
    <submittedName>
        <fullName evidence="6">AraC family transcriptional regulator</fullName>
    </submittedName>
</protein>
<dbReference type="GO" id="GO:0003700">
    <property type="term" value="F:DNA-binding transcription factor activity"/>
    <property type="evidence" value="ECO:0007669"/>
    <property type="project" value="InterPro"/>
</dbReference>
<dbReference type="InterPro" id="IPR018060">
    <property type="entry name" value="HTH_AraC"/>
</dbReference>
<proteinExistence type="predicted"/>
<dbReference type="OrthoDB" id="345413at2"/>
<dbReference type="InterPro" id="IPR018062">
    <property type="entry name" value="HTH_AraC-typ_CS"/>
</dbReference>
<dbReference type="PROSITE" id="PS00041">
    <property type="entry name" value="HTH_ARAC_FAMILY_1"/>
    <property type="match status" value="1"/>
</dbReference>
<keyword evidence="1" id="KW-0805">Transcription regulation</keyword>
<evidence type="ECO:0000256" key="1">
    <source>
        <dbReference type="ARBA" id="ARBA00023015"/>
    </source>
</evidence>
<gene>
    <name evidence="6" type="ORF">EHO60_09845</name>
</gene>
<keyword evidence="3" id="KW-0804">Transcription</keyword>
<dbReference type="InterPro" id="IPR009057">
    <property type="entry name" value="Homeodomain-like_sf"/>
</dbReference>
<feature type="transmembrane region" description="Helical" evidence="4">
    <location>
        <begin position="20"/>
        <end position="42"/>
    </location>
</feature>
<evidence type="ECO:0000256" key="2">
    <source>
        <dbReference type="ARBA" id="ARBA00023125"/>
    </source>
</evidence>
<dbReference type="PROSITE" id="PS01124">
    <property type="entry name" value="HTH_ARAC_FAMILY_2"/>
    <property type="match status" value="1"/>
</dbReference>
<dbReference type="PANTHER" id="PTHR43280:SF29">
    <property type="entry name" value="ARAC-FAMILY TRANSCRIPTIONAL REGULATOR"/>
    <property type="match status" value="1"/>
</dbReference>
<evidence type="ECO:0000256" key="4">
    <source>
        <dbReference type="SAM" id="Phobius"/>
    </source>
</evidence>
<evidence type="ECO:0000313" key="6">
    <source>
        <dbReference type="EMBL" id="TGK12523.1"/>
    </source>
</evidence>
<keyword evidence="7" id="KW-1185">Reference proteome</keyword>
<dbReference type="Pfam" id="PF12833">
    <property type="entry name" value="HTH_18"/>
    <property type="match status" value="1"/>
</dbReference>
<feature type="transmembrane region" description="Helical" evidence="4">
    <location>
        <begin position="193"/>
        <end position="212"/>
    </location>
</feature>